<dbReference type="PROSITE" id="PS51257">
    <property type="entry name" value="PROKAR_LIPOPROTEIN"/>
    <property type="match status" value="1"/>
</dbReference>
<sequence>MNRKTNKIRIVKLMLVSISMLIFISCSNTDNLILIKEQGSFAVGGTMKSNPGTFDAIKRTPEGQTFHGDHAYVFYQIPNEAHKYPLVMWHGIGQFSKTWETTPDGREGFQNLFLRKKYSVYLLDQPRRGNAARSMEEGTITPTPDEQFWFNTFRVGEWPDFFPGVQFSQDKETLNQYFRQMVPNVGPIDINLNVDAVSALFDKIGEGILVTHSHSGGMGWLTAIKNQNIKAVVSYEPGSGFVFPMSEIPAPMESSAGPLHPVEVSMEDFMELTKIPIIIYYGDYIPEKPDSNPGTDGWRVRLEMAKLWRDVVNKYGGDVTVVHLPEIGIKGNTHFPMSDLNNKQVADVLSAWLQEKGLNK</sequence>
<evidence type="ECO:0000313" key="1">
    <source>
        <dbReference type="EMBL" id="PKQ66710.1"/>
    </source>
</evidence>
<protein>
    <submittedName>
        <fullName evidence="1">Alpha/beta hydrolase</fullName>
    </submittedName>
</protein>
<name>A0A2N3I8U8_9BACT</name>
<organism evidence="1 2">
    <name type="scientific">Labilibaculum manganireducens</name>
    <dbReference type="NCBI Taxonomy" id="1940525"/>
    <lineage>
        <taxon>Bacteria</taxon>
        <taxon>Pseudomonadati</taxon>
        <taxon>Bacteroidota</taxon>
        <taxon>Bacteroidia</taxon>
        <taxon>Marinilabiliales</taxon>
        <taxon>Marinifilaceae</taxon>
        <taxon>Labilibaculum</taxon>
    </lineage>
</organism>
<comment type="caution">
    <text evidence="1">The sequence shown here is derived from an EMBL/GenBank/DDBJ whole genome shotgun (WGS) entry which is preliminary data.</text>
</comment>
<dbReference type="EMBL" id="MVDE01000013">
    <property type="protein sequence ID" value="PKQ66710.1"/>
    <property type="molecule type" value="Genomic_DNA"/>
</dbReference>
<gene>
    <name evidence="1" type="ORF">BZG01_10420</name>
</gene>
<dbReference type="Gene3D" id="3.40.50.1820">
    <property type="entry name" value="alpha/beta hydrolase"/>
    <property type="match status" value="1"/>
</dbReference>
<dbReference type="RefSeq" id="WP_101309806.1">
    <property type="nucleotide sequence ID" value="NZ_MVDE01000013.1"/>
</dbReference>
<reference evidence="1 2" key="1">
    <citation type="journal article" date="2017" name="Front. Microbiol.">
        <title>Labilibaculum manganireducens gen. nov., sp. nov. and Labilibaculum filiforme sp. nov., Novel Bacteroidetes Isolated from Subsurface Sediments of the Baltic Sea.</title>
        <authorList>
            <person name="Vandieken V."/>
            <person name="Marshall I.P."/>
            <person name="Niemann H."/>
            <person name="Engelen B."/>
            <person name="Cypionka H."/>
        </authorList>
    </citation>
    <scope>NUCLEOTIDE SEQUENCE [LARGE SCALE GENOMIC DNA]</scope>
    <source>
        <strain evidence="1 2">59.10-2M</strain>
    </source>
</reference>
<proteinExistence type="predicted"/>
<dbReference type="PANTHER" id="PTHR43194">
    <property type="entry name" value="HYDROLASE ALPHA/BETA FOLD FAMILY"/>
    <property type="match status" value="1"/>
</dbReference>
<keyword evidence="1" id="KW-0378">Hydrolase</keyword>
<dbReference type="CDD" id="cd12810">
    <property type="entry name" value="Esterase_713_like-3"/>
    <property type="match status" value="1"/>
</dbReference>
<dbReference type="InterPro" id="IPR029058">
    <property type="entry name" value="AB_hydrolase_fold"/>
</dbReference>
<dbReference type="AlphaFoldDB" id="A0A2N3I8U8"/>
<evidence type="ECO:0000313" key="2">
    <source>
        <dbReference type="Proteomes" id="UP000233618"/>
    </source>
</evidence>
<dbReference type="GO" id="GO:0016787">
    <property type="term" value="F:hydrolase activity"/>
    <property type="evidence" value="ECO:0007669"/>
    <property type="project" value="UniProtKB-KW"/>
</dbReference>
<dbReference type="InterPro" id="IPR050228">
    <property type="entry name" value="Carboxylesterase_BioH"/>
</dbReference>
<accession>A0A2N3I8U8</accession>
<dbReference type="PANTHER" id="PTHR43194:SF2">
    <property type="entry name" value="PEROXISOMAL MEMBRANE PROTEIN LPX1"/>
    <property type="match status" value="1"/>
</dbReference>
<dbReference type="SUPFAM" id="SSF53474">
    <property type="entry name" value="alpha/beta-Hydrolases"/>
    <property type="match status" value="1"/>
</dbReference>
<keyword evidence="2" id="KW-1185">Reference proteome</keyword>
<dbReference type="Proteomes" id="UP000233618">
    <property type="component" value="Unassembled WGS sequence"/>
</dbReference>